<protein>
    <submittedName>
        <fullName evidence="2">Uncharacterized protein</fullName>
    </submittedName>
</protein>
<evidence type="ECO:0000313" key="2">
    <source>
        <dbReference type="EMBL" id="KAK4659848.1"/>
    </source>
</evidence>
<dbReference type="Proteomes" id="UP001323405">
    <property type="component" value="Unassembled WGS sequence"/>
</dbReference>
<name>A0ABR0GVS3_9PEZI</name>
<keyword evidence="3" id="KW-1185">Reference proteome</keyword>
<feature type="signal peptide" evidence="1">
    <location>
        <begin position="1"/>
        <end position="19"/>
    </location>
</feature>
<evidence type="ECO:0000313" key="3">
    <source>
        <dbReference type="Proteomes" id="UP001323405"/>
    </source>
</evidence>
<accession>A0ABR0GVS3</accession>
<feature type="chain" id="PRO_5045397243" evidence="1">
    <location>
        <begin position="20"/>
        <end position="78"/>
    </location>
</feature>
<sequence length="78" mass="8465">MKFTVLLFALSAMIVSSLAAPVPQGKFSYIGLDVPDDAVEQCKIPNGPGGPESRHKRDGTMEFDVDLCILKKRAARES</sequence>
<comment type="caution">
    <text evidence="2">The sequence shown here is derived from an EMBL/GenBank/DDBJ whole genome shotgun (WGS) entry which is preliminary data.</text>
</comment>
<evidence type="ECO:0000256" key="1">
    <source>
        <dbReference type="SAM" id="SignalP"/>
    </source>
</evidence>
<keyword evidence="1" id="KW-0732">Signal</keyword>
<organism evidence="2 3">
    <name type="scientific">Podospora pseudocomata</name>
    <dbReference type="NCBI Taxonomy" id="2093779"/>
    <lineage>
        <taxon>Eukaryota</taxon>
        <taxon>Fungi</taxon>
        <taxon>Dikarya</taxon>
        <taxon>Ascomycota</taxon>
        <taxon>Pezizomycotina</taxon>
        <taxon>Sordariomycetes</taxon>
        <taxon>Sordariomycetidae</taxon>
        <taxon>Sordariales</taxon>
        <taxon>Podosporaceae</taxon>
        <taxon>Podospora</taxon>
    </lineage>
</organism>
<proteinExistence type="predicted"/>
<dbReference type="EMBL" id="JAFFHA010000001">
    <property type="protein sequence ID" value="KAK4659848.1"/>
    <property type="molecule type" value="Genomic_DNA"/>
</dbReference>
<reference evidence="2 3" key="1">
    <citation type="journal article" date="2023" name="bioRxiv">
        <title>High-quality genome assemblies of four members of thePodospora anserinaspecies complex.</title>
        <authorList>
            <person name="Ament-Velasquez S.L."/>
            <person name="Vogan A.A."/>
            <person name="Wallerman O."/>
            <person name="Hartmann F."/>
            <person name="Gautier V."/>
            <person name="Silar P."/>
            <person name="Giraud T."/>
            <person name="Johannesson H."/>
        </authorList>
    </citation>
    <scope>NUCLEOTIDE SEQUENCE [LARGE SCALE GENOMIC DNA]</scope>
    <source>
        <strain evidence="2 3">CBS 415.72m</strain>
    </source>
</reference>
<dbReference type="GeneID" id="87905642"/>
<dbReference type="RefSeq" id="XP_062748818.1">
    <property type="nucleotide sequence ID" value="XM_062885735.1"/>
</dbReference>
<gene>
    <name evidence="2" type="ORF">QC762_113195</name>
</gene>